<comment type="subcellular location">
    <subcellularLocation>
        <location evidence="1">Membrane</location>
        <topology evidence="1">Multi-pass membrane protein</topology>
    </subcellularLocation>
</comment>
<dbReference type="GO" id="GO:0005737">
    <property type="term" value="C:cytoplasm"/>
    <property type="evidence" value="ECO:0007669"/>
    <property type="project" value="TreeGrafter"/>
</dbReference>
<dbReference type="InterPro" id="IPR002912">
    <property type="entry name" value="ACT_dom"/>
</dbReference>
<evidence type="ECO:0000256" key="6">
    <source>
        <dbReference type="SAM" id="Phobius"/>
    </source>
</evidence>
<dbReference type="PANTHER" id="PTHR11266:SF21">
    <property type="entry name" value="ACT DOMAIN-CONTAINING PROTEIN"/>
    <property type="match status" value="1"/>
</dbReference>
<reference evidence="8" key="1">
    <citation type="submission" date="2021-01" db="EMBL/GenBank/DDBJ databases">
        <authorList>
            <person name="Corre E."/>
            <person name="Pelletier E."/>
            <person name="Niang G."/>
            <person name="Scheremetjew M."/>
            <person name="Finn R."/>
            <person name="Kale V."/>
            <person name="Holt S."/>
            <person name="Cochrane G."/>
            <person name="Meng A."/>
            <person name="Brown T."/>
            <person name="Cohen L."/>
        </authorList>
    </citation>
    <scope>NUCLEOTIDE SEQUENCE</scope>
    <source>
        <strain evidence="8">CCMP2058</strain>
    </source>
</reference>
<keyword evidence="3 6" id="KW-0812">Transmembrane</keyword>
<evidence type="ECO:0000256" key="5">
    <source>
        <dbReference type="ARBA" id="ARBA00023136"/>
    </source>
</evidence>
<evidence type="ECO:0000313" key="8">
    <source>
        <dbReference type="EMBL" id="CAD8436784.1"/>
    </source>
</evidence>
<sequence length="412" mass="46736">MVSTLPPMLLRILTFPARKPLAFGVGFSCIKTSFADLLVQRYVEKRETIDWRRNSAFGLFGLFYLGGVQYFLYVNVFGRLFPKAEAFATKPISQKLRDTAGQITMIKQVVLDQAVHHPILYFPCFYLMKEVVMGGKPEDAYKKYRVNMVEDIIALWKIWVPATAINFTFMPMWGRIPFVATTSLFWTCLLSYMRGNDPAVLPKEKIPDTWGNQGRVLQMALNASRSKLDPSLSYVVITSSGDSKFALTKLSKALYESGGNVVRSTAMTISGQTIVTMVVELVPTNVAKMAKQLSEFKWCNVTINQLITPEGDDDRFECYMTCIGGDRPGILTEVAHFLEERDIRIENFVQDNTLKSSPDGKQQMEFCLHLILSSSQNLNLEELQKSLDSFGTERELELKIRPNDTGEMIRFQ</sequence>
<feature type="transmembrane region" description="Helical" evidence="6">
    <location>
        <begin position="21"/>
        <end position="43"/>
    </location>
</feature>
<dbReference type="Pfam" id="PF04117">
    <property type="entry name" value="Mpv17_PMP22"/>
    <property type="match status" value="1"/>
</dbReference>
<dbReference type="SUPFAM" id="SSF55021">
    <property type="entry name" value="ACT-like"/>
    <property type="match status" value="1"/>
</dbReference>
<dbReference type="AlphaFoldDB" id="A0A6T6SQ26"/>
<evidence type="ECO:0000256" key="3">
    <source>
        <dbReference type="ARBA" id="ARBA00022692"/>
    </source>
</evidence>
<dbReference type="InterPro" id="IPR007248">
    <property type="entry name" value="Mpv17_PMP22"/>
</dbReference>
<protein>
    <recommendedName>
        <fullName evidence="7">ACT domain-containing protein</fullName>
    </recommendedName>
</protein>
<dbReference type="Gene3D" id="3.30.70.260">
    <property type="match status" value="1"/>
</dbReference>
<dbReference type="PROSITE" id="PS51671">
    <property type="entry name" value="ACT"/>
    <property type="match status" value="1"/>
</dbReference>
<feature type="transmembrane region" description="Helical" evidence="6">
    <location>
        <begin position="152"/>
        <end position="170"/>
    </location>
</feature>
<gene>
    <name evidence="8" type="ORF">LAMO00422_LOCUS4158</name>
    <name evidence="9" type="ORF">LAMO00422_LOCUS4159</name>
</gene>
<dbReference type="InterPro" id="IPR045865">
    <property type="entry name" value="ACT-like_dom_sf"/>
</dbReference>
<evidence type="ECO:0000259" key="7">
    <source>
        <dbReference type="PROSITE" id="PS51671"/>
    </source>
</evidence>
<comment type="similarity">
    <text evidence="2">Belongs to the peroxisomal membrane protein PXMP2/4 family.</text>
</comment>
<dbReference type="PANTHER" id="PTHR11266">
    <property type="entry name" value="PEROXISOMAL MEMBRANE PROTEIN 2, PXMP2 MPV17"/>
    <property type="match status" value="1"/>
</dbReference>
<dbReference type="GO" id="GO:0016020">
    <property type="term" value="C:membrane"/>
    <property type="evidence" value="ECO:0007669"/>
    <property type="project" value="UniProtKB-SubCell"/>
</dbReference>
<dbReference type="EMBL" id="HBEM01005925">
    <property type="protein sequence ID" value="CAD8436785.1"/>
    <property type="molecule type" value="Transcribed_RNA"/>
</dbReference>
<evidence type="ECO:0000256" key="2">
    <source>
        <dbReference type="ARBA" id="ARBA00006824"/>
    </source>
</evidence>
<organism evidence="8">
    <name type="scientific">Amorphochlora amoebiformis</name>
    <dbReference type="NCBI Taxonomy" id="1561963"/>
    <lineage>
        <taxon>Eukaryota</taxon>
        <taxon>Sar</taxon>
        <taxon>Rhizaria</taxon>
        <taxon>Cercozoa</taxon>
        <taxon>Chlorarachniophyceae</taxon>
        <taxon>Amorphochlora</taxon>
    </lineage>
</organism>
<accession>A0A6T6SQ26</accession>
<evidence type="ECO:0000313" key="9">
    <source>
        <dbReference type="EMBL" id="CAD8436785.1"/>
    </source>
</evidence>
<proteinExistence type="inferred from homology"/>
<evidence type="ECO:0000256" key="4">
    <source>
        <dbReference type="ARBA" id="ARBA00022989"/>
    </source>
</evidence>
<evidence type="ECO:0000256" key="1">
    <source>
        <dbReference type="ARBA" id="ARBA00004141"/>
    </source>
</evidence>
<keyword evidence="4 6" id="KW-1133">Transmembrane helix</keyword>
<feature type="domain" description="ACT" evidence="7">
    <location>
        <begin position="319"/>
        <end position="403"/>
    </location>
</feature>
<feature type="transmembrane region" description="Helical" evidence="6">
    <location>
        <begin position="55"/>
        <end position="73"/>
    </location>
</feature>
<name>A0A6T6SQ26_9EUKA</name>
<dbReference type="EMBL" id="HBEM01005924">
    <property type="protein sequence ID" value="CAD8436784.1"/>
    <property type="molecule type" value="Transcribed_RNA"/>
</dbReference>
<keyword evidence="5 6" id="KW-0472">Membrane</keyword>